<reference evidence="1 2" key="1">
    <citation type="journal article" date="2016" name="Mol. Biol. Evol.">
        <title>Comparative Genomics of Early-Diverging Mushroom-Forming Fungi Provides Insights into the Origins of Lignocellulose Decay Capabilities.</title>
        <authorList>
            <person name="Nagy L.G."/>
            <person name="Riley R."/>
            <person name="Tritt A."/>
            <person name="Adam C."/>
            <person name="Daum C."/>
            <person name="Floudas D."/>
            <person name="Sun H."/>
            <person name="Yadav J.S."/>
            <person name="Pangilinan J."/>
            <person name="Larsson K.H."/>
            <person name="Matsuura K."/>
            <person name="Barry K."/>
            <person name="Labutti K."/>
            <person name="Kuo R."/>
            <person name="Ohm R.A."/>
            <person name="Bhattacharya S.S."/>
            <person name="Shirouzu T."/>
            <person name="Yoshinaga Y."/>
            <person name="Martin F.M."/>
            <person name="Grigoriev I.V."/>
            <person name="Hibbett D.S."/>
        </authorList>
    </citation>
    <scope>NUCLEOTIDE SEQUENCE [LARGE SCALE GENOMIC DNA]</scope>
    <source>
        <strain evidence="1 2">HHB12733</strain>
    </source>
</reference>
<proteinExistence type="predicted"/>
<keyword evidence="2" id="KW-1185">Reference proteome</keyword>
<gene>
    <name evidence="1" type="ORF">CALCODRAFT_503325</name>
</gene>
<dbReference type="Proteomes" id="UP000076842">
    <property type="component" value="Unassembled WGS sequence"/>
</dbReference>
<sequence>MARLAVGRQPTVLPLAQPLDPNSQGPTFVLNRHLHLSLPWPACHPALPSTPPQHFHPCQYAQ</sequence>
<organism evidence="1 2">
    <name type="scientific">Calocera cornea HHB12733</name>
    <dbReference type="NCBI Taxonomy" id="1353952"/>
    <lineage>
        <taxon>Eukaryota</taxon>
        <taxon>Fungi</taxon>
        <taxon>Dikarya</taxon>
        <taxon>Basidiomycota</taxon>
        <taxon>Agaricomycotina</taxon>
        <taxon>Dacrymycetes</taxon>
        <taxon>Dacrymycetales</taxon>
        <taxon>Dacrymycetaceae</taxon>
        <taxon>Calocera</taxon>
    </lineage>
</organism>
<accession>A0A165CXF1</accession>
<dbReference type="AlphaFoldDB" id="A0A165CXF1"/>
<name>A0A165CXF1_9BASI</name>
<evidence type="ECO:0000313" key="2">
    <source>
        <dbReference type="Proteomes" id="UP000076842"/>
    </source>
</evidence>
<dbReference type="EMBL" id="KV424100">
    <property type="protein sequence ID" value="KZT51606.1"/>
    <property type="molecule type" value="Genomic_DNA"/>
</dbReference>
<evidence type="ECO:0000313" key="1">
    <source>
        <dbReference type="EMBL" id="KZT51606.1"/>
    </source>
</evidence>
<dbReference type="InParanoid" id="A0A165CXF1"/>
<protein>
    <submittedName>
        <fullName evidence="1">Uncharacterized protein</fullName>
    </submittedName>
</protein>